<evidence type="ECO:0000313" key="2">
    <source>
        <dbReference type="Proteomes" id="UP000299102"/>
    </source>
</evidence>
<accession>A0A4C1WWE7</accession>
<organism evidence="1 2">
    <name type="scientific">Eumeta variegata</name>
    <name type="common">Bagworm moth</name>
    <name type="synonym">Eumeta japonica</name>
    <dbReference type="NCBI Taxonomy" id="151549"/>
    <lineage>
        <taxon>Eukaryota</taxon>
        <taxon>Metazoa</taxon>
        <taxon>Ecdysozoa</taxon>
        <taxon>Arthropoda</taxon>
        <taxon>Hexapoda</taxon>
        <taxon>Insecta</taxon>
        <taxon>Pterygota</taxon>
        <taxon>Neoptera</taxon>
        <taxon>Endopterygota</taxon>
        <taxon>Lepidoptera</taxon>
        <taxon>Glossata</taxon>
        <taxon>Ditrysia</taxon>
        <taxon>Tineoidea</taxon>
        <taxon>Psychidae</taxon>
        <taxon>Oiketicinae</taxon>
        <taxon>Eumeta</taxon>
    </lineage>
</organism>
<gene>
    <name evidence="1" type="ORF">EVAR_50406_1</name>
</gene>
<sequence length="152" mass="17320">MDCLRQERAKKVMVKSKQDYSKSRINWQRVDAMCMLHDKEKHNKVSHRVITAPVTVDSRPRPARGQSRWLNTLKYKDCWKLTLGYSSTLPEGKEIQSWAPAQLFSGGLRSRALISDLGTVRYSDSEHALDSNFNSTLNSNHGSVLDSVLIRS</sequence>
<reference evidence="1 2" key="1">
    <citation type="journal article" date="2019" name="Commun. Biol.">
        <title>The bagworm genome reveals a unique fibroin gene that provides high tensile strength.</title>
        <authorList>
            <person name="Kono N."/>
            <person name="Nakamura H."/>
            <person name="Ohtoshi R."/>
            <person name="Tomita M."/>
            <person name="Numata K."/>
            <person name="Arakawa K."/>
        </authorList>
    </citation>
    <scope>NUCLEOTIDE SEQUENCE [LARGE SCALE GENOMIC DNA]</scope>
</reference>
<name>A0A4C1WWE7_EUMVA</name>
<protein>
    <submittedName>
        <fullName evidence="1">Uncharacterized protein</fullName>
    </submittedName>
</protein>
<comment type="caution">
    <text evidence="1">The sequence shown here is derived from an EMBL/GenBank/DDBJ whole genome shotgun (WGS) entry which is preliminary data.</text>
</comment>
<evidence type="ECO:0000313" key="1">
    <source>
        <dbReference type="EMBL" id="GBP54962.1"/>
    </source>
</evidence>
<dbReference type="AlphaFoldDB" id="A0A4C1WWE7"/>
<keyword evidence="2" id="KW-1185">Reference proteome</keyword>
<dbReference type="Proteomes" id="UP000299102">
    <property type="component" value="Unassembled WGS sequence"/>
</dbReference>
<proteinExistence type="predicted"/>
<dbReference type="EMBL" id="BGZK01000658">
    <property type="protein sequence ID" value="GBP54962.1"/>
    <property type="molecule type" value="Genomic_DNA"/>
</dbReference>